<feature type="non-terminal residue" evidence="2">
    <location>
        <position position="1"/>
    </location>
</feature>
<gene>
    <name evidence="2" type="ORF">BaRGS_00001889</name>
</gene>
<dbReference type="Proteomes" id="UP001519460">
    <property type="component" value="Unassembled WGS sequence"/>
</dbReference>
<name>A0ABD0M5K9_9CAEN</name>
<feature type="region of interest" description="Disordered" evidence="1">
    <location>
        <begin position="51"/>
        <end position="84"/>
    </location>
</feature>
<dbReference type="AlphaFoldDB" id="A0ABD0M5K9"/>
<feature type="compositionally biased region" description="Basic and acidic residues" evidence="1">
    <location>
        <begin position="58"/>
        <end position="73"/>
    </location>
</feature>
<reference evidence="2 3" key="1">
    <citation type="journal article" date="2023" name="Sci. Data">
        <title>Genome assembly of the Korean intertidal mud-creeper Batillaria attramentaria.</title>
        <authorList>
            <person name="Patra A.K."/>
            <person name="Ho P.T."/>
            <person name="Jun S."/>
            <person name="Lee S.J."/>
            <person name="Kim Y."/>
            <person name="Won Y.J."/>
        </authorList>
    </citation>
    <scope>NUCLEOTIDE SEQUENCE [LARGE SCALE GENOMIC DNA]</scope>
    <source>
        <strain evidence="2">Wonlab-2016</strain>
    </source>
</reference>
<evidence type="ECO:0000313" key="3">
    <source>
        <dbReference type="Proteomes" id="UP001519460"/>
    </source>
</evidence>
<protein>
    <submittedName>
        <fullName evidence="2">Uncharacterized protein</fullName>
    </submittedName>
</protein>
<proteinExistence type="predicted"/>
<organism evidence="2 3">
    <name type="scientific">Batillaria attramentaria</name>
    <dbReference type="NCBI Taxonomy" id="370345"/>
    <lineage>
        <taxon>Eukaryota</taxon>
        <taxon>Metazoa</taxon>
        <taxon>Spiralia</taxon>
        <taxon>Lophotrochozoa</taxon>
        <taxon>Mollusca</taxon>
        <taxon>Gastropoda</taxon>
        <taxon>Caenogastropoda</taxon>
        <taxon>Sorbeoconcha</taxon>
        <taxon>Cerithioidea</taxon>
        <taxon>Batillariidae</taxon>
        <taxon>Batillaria</taxon>
    </lineage>
</organism>
<sequence length="99" mass="10673">VFTASACTLPRATIVCGRWGFRCGLGDMRSVCLVGVKGRIQKVGGTPSVSARQTWHSVRRDAASDAENDDKFETLGQGPPDTLPGTSRTIYIFRVNDVS</sequence>
<accession>A0ABD0M5K9</accession>
<keyword evidence="3" id="KW-1185">Reference proteome</keyword>
<evidence type="ECO:0000313" key="2">
    <source>
        <dbReference type="EMBL" id="KAK7507038.1"/>
    </source>
</evidence>
<comment type="caution">
    <text evidence="2">The sequence shown here is derived from an EMBL/GenBank/DDBJ whole genome shotgun (WGS) entry which is preliminary data.</text>
</comment>
<dbReference type="EMBL" id="JACVVK020000005">
    <property type="protein sequence ID" value="KAK7507038.1"/>
    <property type="molecule type" value="Genomic_DNA"/>
</dbReference>
<evidence type="ECO:0000256" key="1">
    <source>
        <dbReference type="SAM" id="MobiDB-lite"/>
    </source>
</evidence>
<feature type="non-terminal residue" evidence="2">
    <location>
        <position position="99"/>
    </location>
</feature>